<proteinExistence type="predicted"/>
<feature type="domain" description="CCHC-type" evidence="3">
    <location>
        <begin position="221"/>
        <end position="234"/>
    </location>
</feature>
<sequence length="327" mass="36784">MNRAPDGATNGERGRMSENPRWIMPPEALTRSSDVERCFHGKKGMERYFRAAVVPDNRRGAMVQYHMDEAIGDVLSAMEVEETVDYDKLKSTLFRVFGVNNSEERYMKEFINQRQRENESVEEYAGHLKRLLPKAFPQLKEQADDILLQQFKAGIRQDMIKLTILRSAPDSFEKADLGLSQILTRARAIITDERPVDALNTCLSAQGPGVRSPTAPPGQWCFECGGPNHFAKDCLARRQDGDPEKRAQDRGISASLLSLRPLTEALPAVRMNVGGIRRRVLVDTGCSVCVVHASCFRSWREGTPRNLPRKGPLVVSYPEWSEVTPVL</sequence>
<keyword evidence="1" id="KW-0862">Zinc</keyword>
<accession>A0A0V1KY64</accession>
<evidence type="ECO:0000259" key="3">
    <source>
        <dbReference type="PROSITE" id="PS50158"/>
    </source>
</evidence>
<keyword evidence="5" id="KW-1185">Reference proteome</keyword>
<dbReference type="AlphaFoldDB" id="A0A0V1KY64"/>
<dbReference type="Gene3D" id="4.10.60.10">
    <property type="entry name" value="Zinc finger, CCHC-type"/>
    <property type="match status" value="1"/>
</dbReference>
<gene>
    <name evidence="4" type="ORF">T02_932</name>
</gene>
<reference evidence="4 5" key="1">
    <citation type="submission" date="2015-05" db="EMBL/GenBank/DDBJ databases">
        <title>Evolution of Trichinella species and genotypes.</title>
        <authorList>
            <person name="Korhonen P.K."/>
            <person name="Edoardo P."/>
            <person name="Giuseppe L.R."/>
            <person name="Gasser R.B."/>
        </authorList>
    </citation>
    <scope>NUCLEOTIDE SEQUENCE [LARGE SCALE GENOMIC DNA]</scope>
    <source>
        <strain evidence="4">ISS10</strain>
    </source>
</reference>
<evidence type="ECO:0000313" key="5">
    <source>
        <dbReference type="Proteomes" id="UP000054721"/>
    </source>
</evidence>
<keyword evidence="1" id="KW-0479">Metal-binding</keyword>
<evidence type="ECO:0000313" key="4">
    <source>
        <dbReference type="EMBL" id="KRZ51925.1"/>
    </source>
</evidence>
<dbReference type="OrthoDB" id="5920692at2759"/>
<keyword evidence="1" id="KW-0863">Zinc-finger</keyword>
<feature type="region of interest" description="Disordered" evidence="2">
    <location>
        <begin position="1"/>
        <end position="21"/>
    </location>
</feature>
<dbReference type="EMBL" id="JYDW01000209">
    <property type="protein sequence ID" value="KRZ51925.1"/>
    <property type="molecule type" value="Genomic_DNA"/>
</dbReference>
<organism evidence="4 5">
    <name type="scientific">Trichinella nativa</name>
    <dbReference type="NCBI Taxonomy" id="6335"/>
    <lineage>
        <taxon>Eukaryota</taxon>
        <taxon>Metazoa</taxon>
        <taxon>Ecdysozoa</taxon>
        <taxon>Nematoda</taxon>
        <taxon>Enoplea</taxon>
        <taxon>Dorylaimia</taxon>
        <taxon>Trichinellida</taxon>
        <taxon>Trichinellidae</taxon>
        <taxon>Trichinella</taxon>
    </lineage>
</organism>
<dbReference type="GO" id="GO:0003676">
    <property type="term" value="F:nucleic acid binding"/>
    <property type="evidence" value="ECO:0007669"/>
    <property type="project" value="InterPro"/>
</dbReference>
<evidence type="ECO:0000256" key="2">
    <source>
        <dbReference type="SAM" id="MobiDB-lite"/>
    </source>
</evidence>
<dbReference type="GO" id="GO:0008270">
    <property type="term" value="F:zinc ion binding"/>
    <property type="evidence" value="ECO:0007669"/>
    <property type="project" value="UniProtKB-KW"/>
</dbReference>
<name>A0A0V1KY64_9BILA</name>
<protein>
    <recommendedName>
        <fullName evidence="3">CCHC-type domain-containing protein</fullName>
    </recommendedName>
</protein>
<comment type="caution">
    <text evidence="4">The sequence shown here is derived from an EMBL/GenBank/DDBJ whole genome shotgun (WGS) entry which is preliminary data.</text>
</comment>
<dbReference type="InterPro" id="IPR001878">
    <property type="entry name" value="Znf_CCHC"/>
</dbReference>
<evidence type="ECO:0000256" key="1">
    <source>
        <dbReference type="PROSITE-ProRule" id="PRU00047"/>
    </source>
</evidence>
<dbReference type="PANTHER" id="PTHR46888">
    <property type="entry name" value="ZINC KNUCKLE DOMAINCONTAINING PROTEIN-RELATED"/>
    <property type="match status" value="1"/>
</dbReference>
<dbReference type="Proteomes" id="UP000054721">
    <property type="component" value="Unassembled WGS sequence"/>
</dbReference>
<dbReference type="PROSITE" id="PS50158">
    <property type="entry name" value="ZF_CCHC"/>
    <property type="match status" value="1"/>
</dbReference>
<dbReference type="PANTHER" id="PTHR46888:SF1">
    <property type="entry name" value="RIBONUCLEASE H"/>
    <property type="match status" value="1"/>
</dbReference>